<keyword evidence="3" id="KW-1185">Reference proteome</keyword>
<dbReference type="OrthoDB" id="268322at2"/>
<reference evidence="2 3" key="1">
    <citation type="submission" date="2019-02" db="EMBL/GenBank/DDBJ databases">
        <title>Deep-cultivation of Planctomycetes and their phenomic and genomic characterization uncovers novel biology.</title>
        <authorList>
            <person name="Wiegand S."/>
            <person name="Jogler M."/>
            <person name="Boedeker C."/>
            <person name="Pinto D."/>
            <person name="Vollmers J."/>
            <person name="Rivas-Marin E."/>
            <person name="Kohn T."/>
            <person name="Peeters S.H."/>
            <person name="Heuer A."/>
            <person name="Rast P."/>
            <person name="Oberbeckmann S."/>
            <person name="Bunk B."/>
            <person name="Jeske O."/>
            <person name="Meyerdierks A."/>
            <person name="Storesund J.E."/>
            <person name="Kallscheuer N."/>
            <person name="Luecker S."/>
            <person name="Lage O.M."/>
            <person name="Pohl T."/>
            <person name="Merkel B.J."/>
            <person name="Hornburger P."/>
            <person name="Mueller R.-W."/>
            <person name="Bruemmer F."/>
            <person name="Labrenz M."/>
            <person name="Spormann A.M."/>
            <person name="Op den Camp H."/>
            <person name="Overmann J."/>
            <person name="Amann R."/>
            <person name="Jetten M.S.M."/>
            <person name="Mascher T."/>
            <person name="Medema M.H."/>
            <person name="Devos D.P."/>
            <person name="Kaster A.-K."/>
            <person name="Ovreas L."/>
            <person name="Rohde M."/>
            <person name="Galperin M.Y."/>
            <person name="Jogler C."/>
        </authorList>
    </citation>
    <scope>NUCLEOTIDE SEQUENCE [LARGE SCALE GENOMIC DNA]</scope>
    <source>
        <strain evidence="2 3">Pan241w</strain>
    </source>
</reference>
<evidence type="ECO:0000256" key="1">
    <source>
        <dbReference type="SAM" id="Phobius"/>
    </source>
</evidence>
<organism evidence="2 3">
    <name type="scientific">Gimesia alba</name>
    <dbReference type="NCBI Taxonomy" id="2527973"/>
    <lineage>
        <taxon>Bacteria</taxon>
        <taxon>Pseudomonadati</taxon>
        <taxon>Planctomycetota</taxon>
        <taxon>Planctomycetia</taxon>
        <taxon>Planctomycetales</taxon>
        <taxon>Planctomycetaceae</taxon>
        <taxon>Gimesia</taxon>
    </lineage>
</organism>
<accession>A0A517RK98</accession>
<evidence type="ECO:0000313" key="2">
    <source>
        <dbReference type="EMBL" id="QDT44305.1"/>
    </source>
</evidence>
<dbReference type="Proteomes" id="UP000317171">
    <property type="component" value="Chromosome"/>
</dbReference>
<keyword evidence="1" id="KW-0812">Transmembrane</keyword>
<sequence length="134" mass="14600">MNDQEELQKNITTGARFVGAVIGCVFAGIGICVIGFLWLQPFGSFHSPPLFFRVFGSFVAIPFIAIGSFTAYSSIKAKGILPKANFERSESASAKSVSYTCPKCNAPLSDNIDVSPHGDVKCNYCNSWFNIHHE</sequence>
<dbReference type="EMBL" id="CP036269">
    <property type="protein sequence ID" value="QDT44305.1"/>
    <property type="molecule type" value="Genomic_DNA"/>
</dbReference>
<evidence type="ECO:0000313" key="3">
    <source>
        <dbReference type="Proteomes" id="UP000317171"/>
    </source>
</evidence>
<gene>
    <name evidence="2" type="ORF">Pan241w_44140</name>
</gene>
<keyword evidence="1" id="KW-1133">Transmembrane helix</keyword>
<feature type="transmembrane region" description="Helical" evidence="1">
    <location>
        <begin position="17"/>
        <end position="38"/>
    </location>
</feature>
<keyword evidence="1" id="KW-0472">Membrane</keyword>
<protein>
    <submittedName>
        <fullName evidence="2">Uncharacterized protein</fullName>
    </submittedName>
</protein>
<dbReference type="AlphaFoldDB" id="A0A517RK98"/>
<name>A0A517RK98_9PLAN</name>
<dbReference type="KEGG" id="gaz:Pan241w_44140"/>
<proteinExistence type="predicted"/>
<dbReference type="RefSeq" id="WP_145219656.1">
    <property type="nucleotide sequence ID" value="NZ_CP036269.1"/>
</dbReference>
<feature type="transmembrane region" description="Helical" evidence="1">
    <location>
        <begin position="50"/>
        <end position="72"/>
    </location>
</feature>